<dbReference type="AGR" id="Xenbase:XB-GENE-29097535"/>
<dbReference type="OMA" id="DISHDAM"/>
<dbReference type="KEGG" id="xtr:116411676"/>
<reference evidence="6" key="1">
    <citation type="submission" date="2025-08" db="UniProtKB">
        <authorList>
            <consortium name="RefSeq"/>
        </authorList>
    </citation>
    <scope>IDENTIFICATION</scope>
    <source>
        <strain evidence="6">Nigerian</strain>
        <tissue evidence="6">Liver and blood</tissue>
    </source>
</reference>
<dbReference type="EC" id="3.1.26.4" evidence="2"/>
<dbReference type="Gene3D" id="3.30.70.270">
    <property type="match status" value="1"/>
</dbReference>
<dbReference type="InterPro" id="IPR043502">
    <property type="entry name" value="DNA/RNA_pol_sf"/>
</dbReference>
<evidence type="ECO:0000256" key="1">
    <source>
        <dbReference type="ARBA" id="ARBA00010879"/>
    </source>
</evidence>
<dbReference type="GO" id="GO:0004523">
    <property type="term" value="F:RNA-DNA hybrid ribonuclease activity"/>
    <property type="evidence" value="ECO:0007669"/>
    <property type="project" value="UniProtKB-EC"/>
</dbReference>
<dbReference type="Xenbase" id="XB-GENE-29097535">
    <property type="gene designation" value="LOC116411676"/>
</dbReference>
<protein>
    <recommendedName>
        <fullName evidence="2">ribonuclease H</fullName>
        <ecNumber evidence="2">3.1.26.4</ecNumber>
    </recommendedName>
</protein>
<gene>
    <name evidence="6 7" type="primary">LOC116411676</name>
</gene>
<dbReference type="Proteomes" id="UP000008143">
    <property type="component" value="Chromosome 6"/>
</dbReference>
<dbReference type="InterPro" id="IPR052055">
    <property type="entry name" value="Hepadnavirus_pol/RT"/>
</dbReference>
<dbReference type="Gene3D" id="3.10.10.10">
    <property type="entry name" value="HIV Type 1 Reverse Transcriptase, subunit A, domain 1"/>
    <property type="match status" value="1"/>
</dbReference>
<dbReference type="RefSeq" id="XP_031760310.1">
    <property type="nucleotide sequence ID" value="XM_031904450.1"/>
</dbReference>
<evidence type="ECO:0000313" key="5">
    <source>
        <dbReference type="Proteomes" id="UP000008143"/>
    </source>
</evidence>
<evidence type="ECO:0000256" key="2">
    <source>
        <dbReference type="ARBA" id="ARBA00012180"/>
    </source>
</evidence>
<evidence type="ECO:0000313" key="7">
    <source>
        <dbReference type="Xenbase" id="XB-GENE-29097535"/>
    </source>
</evidence>
<evidence type="ECO:0000259" key="4">
    <source>
        <dbReference type="PROSITE" id="PS50878"/>
    </source>
</evidence>
<evidence type="ECO:0000313" key="6">
    <source>
        <dbReference type="RefSeq" id="XP_031760310.1"/>
    </source>
</evidence>
<dbReference type="GeneID" id="116411676"/>
<proteinExistence type="inferred from homology"/>
<dbReference type="AlphaFoldDB" id="A0A8J1JTF0"/>
<organism evidence="5 6">
    <name type="scientific">Xenopus tropicalis</name>
    <name type="common">Western clawed frog</name>
    <name type="synonym">Silurana tropicalis</name>
    <dbReference type="NCBI Taxonomy" id="8364"/>
    <lineage>
        <taxon>Eukaryota</taxon>
        <taxon>Metazoa</taxon>
        <taxon>Chordata</taxon>
        <taxon>Craniata</taxon>
        <taxon>Vertebrata</taxon>
        <taxon>Euteleostomi</taxon>
        <taxon>Amphibia</taxon>
        <taxon>Batrachia</taxon>
        <taxon>Anura</taxon>
        <taxon>Pipoidea</taxon>
        <taxon>Pipidae</taxon>
        <taxon>Xenopodinae</taxon>
        <taxon>Xenopus</taxon>
        <taxon>Silurana</taxon>
    </lineage>
</organism>
<evidence type="ECO:0000256" key="3">
    <source>
        <dbReference type="SAM" id="MobiDB-lite"/>
    </source>
</evidence>
<sequence length="601" mass="67395">MVPLCIPPPGPQAQRQQDVPVSAGSSMKGTADSSGTANSSTNAISAAGPIRPCDALKKPGCLQKLQRWFAARMPVSVQKMSPWLDQYHRKGEAALIRDGFTYGFFIPFTQNSQPTFAENLKSVPENWEIVATKLRNEVAMGRMAGPFPSLPFPNLRISPLGVVPKKEPGKFRLIHYLSHPKGNSVNDGISKEAAAVSYVSFDRAVSLVRQAGRGALLAKSDIESASRLLPIHRDCYHLLGCQFEGQFYYDLCLPMGCSISCRYFECFSTFLEWVVRHETGHNSVIHYLDDFLFIGPPNTNVCQLLLSTFQFFMAKFGVPLSREKTEGPVPVLSFLGIEIDTVELVFRLPDDKLQRLKSTVAEITVAKKVTLRSMQSLLGLLVFACRIMPIARVFSRRLSLSTCGIKQPHHFIRITRQLREDLTVWQTFLEQYNGHTCLMDTEVSNEELSLFTDAAGSTGFGAILAQSWCAEQWPDNWAPVGLCKNMTLLELFPIVVTVEIWGHRISGKKICFWTDNMSVVFAINKLTSSSLPVLALLRHLVLRCLELNIWFRARHVPGRENFAADALSRFQWGTFRELVPDAEREGAKCPVFLWRLVEDNC</sequence>
<dbReference type="SUPFAM" id="SSF56672">
    <property type="entry name" value="DNA/RNA polymerases"/>
    <property type="match status" value="1"/>
</dbReference>
<feature type="domain" description="Reverse transcriptase" evidence="4">
    <location>
        <begin position="144"/>
        <end position="339"/>
    </location>
</feature>
<dbReference type="CDD" id="cd09275">
    <property type="entry name" value="RNase_HI_RT_DIRS1"/>
    <property type="match status" value="1"/>
</dbReference>
<feature type="region of interest" description="Disordered" evidence="3">
    <location>
        <begin position="1"/>
        <end position="44"/>
    </location>
</feature>
<dbReference type="Pfam" id="PF00078">
    <property type="entry name" value="RVT_1"/>
    <property type="match status" value="1"/>
</dbReference>
<feature type="compositionally biased region" description="Polar residues" evidence="3">
    <location>
        <begin position="13"/>
        <end position="28"/>
    </location>
</feature>
<name>A0A8J1JTF0_XENTR</name>
<feature type="compositionally biased region" description="Pro residues" evidence="3">
    <location>
        <begin position="1"/>
        <end position="11"/>
    </location>
</feature>
<keyword evidence="5" id="KW-1185">Reference proteome</keyword>
<dbReference type="OrthoDB" id="411544at2759"/>
<feature type="compositionally biased region" description="Low complexity" evidence="3">
    <location>
        <begin position="29"/>
        <end position="44"/>
    </location>
</feature>
<dbReference type="InterPro" id="IPR000477">
    <property type="entry name" value="RT_dom"/>
</dbReference>
<accession>A0A8J1JTF0</accession>
<dbReference type="PANTHER" id="PTHR33050:SF8">
    <property type="entry name" value="REVERSE TRANSCRIPTASE DOMAIN-CONTAINING PROTEIN"/>
    <property type="match status" value="1"/>
</dbReference>
<dbReference type="PROSITE" id="PS50878">
    <property type="entry name" value="RT_POL"/>
    <property type="match status" value="1"/>
</dbReference>
<dbReference type="InterPro" id="IPR043128">
    <property type="entry name" value="Rev_trsase/Diguanyl_cyclase"/>
</dbReference>
<comment type="similarity">
    <text evidence="1">Belongs to the beta type-B retroviral polymerase family. HERV class-II K(HML-2) pol subfamily.</text>
</comment>
<dbReference type="PANTHER" id="PTHR33050">
    <property type="entry name" value="REVERSE TRANSCRIPTASE DOMAIN-CONTAINING PROTEIN"/>
    <property type="match status" value="1"/>
</dbReference>